<feature type="domain" description="HD" evidence="3">
    <location>
        <begin position="79"/>
        <end position="171"/>
    </location>
</feature>
<evidence type="ECO:0000313" key="4">
    <source>
        <dbReference type="EnsemblProtists" id="EOD16936"/>
    </source>
</evidence>
<dbReference type="SUPFAM" id="SSF109604">
    <property type="entry name" value="HD-domain/PDEase-like"/>
    <property type="match status" value="1"/>
</dbReference>
<feature type="chain" id="PRO_5044291277" description="HD domain-containing protein" evidence="2">
    <location>
        <begin position="17"/>
        <end position="257"/>
    </location>
</feature>
<keyword evidence="2" id="KW-0732">Signal</keyword>
<evidence type="ECO:0000259" key="3">
    <source>
        <dbReference type="PROSITE" id="PS51831"/>
    </source>
</evidence>
<dbReference type="RefSeq" id="XP_005769365.1">
    <property type="nucleotide sequence ID" value="XM_005769308.1"/>
</dbReference>
<evidence type="ECO:0000313" key="5">
    <source>
        <dbReference type="Proteomes" id="UP000013827"/>
    </source>
</evidence>
<evidence type="ECO:0000256" key="1">
    <source>
        <dbReference type="ARBA" id="ARBA00007476"/>
    </source>
</evidence>
<dbReference type="Gene3D" id="1.10.3210.10">
    <property type="entry name" value="Hypothetical protein af1432"/>
    <property type="match status" value="1"/>
</dbReference>
<dbReference type="eggNOG" id="KOG1157">
    <property type="taxonomic scope" value="Eukaryota"/>
</dbReference>
<protein>
    <recommendedName>
        <fullName evidence="3">HD domain-containing protein</fullName>
    </recommendedName>
</protein>
<keyword evidence="5" id="KW-1185">Reference proteome</keyword>
<dbReference type="HOGENOM" id="CLU_1083517_0_0_1"/>
<dbReference type="PANTHER" id="PTHR43061:SF1">
    <property type="entry name" value="GTP DIPHOSPHOKINASE RSH1, CHLOROPLASTIC-RELATED"/>
    <property type="match status" value="1"/>
</dbReference>
<dbReference type="PANTHER" id="PTHR43061">
    <property type="entry name" value="GTP DIPHOSPHOKINASE RSH1, CHLOROPLASTIC-RELATED"/>
    <property type="match status" value="1"/>
</dbReference>
<dbReference type="AlphaFoldDB" id="A0A0D3J0A1"/>
<comment type="similarity">
    <text evidence="1">Belongs to the RelA/SpoT family.</text>
</comment>
<dbReference type="PaxDb" id="2903-EOD16936"/>
<feature type="signal peptide" evidence="2">
    <location>
        <begin position="1"/>
        <end position="16"/>
    </location>
</feature>
<dbReference type="KEGG" id="ehx:EMIHUDRAFT_118843"/>
<dbReference type="EnsemblProtists" id="EOD16936">
    <property type="protein sequence ID" value="EOD16936"/>
    <property type="gene ID" value="EMIHUDRAFT_118843"/>
</dbReference>
<reference evidence="5" key="1">
    <citation type="journal article" date="2013" name="Nature">
        <title>Pan genome of the phytoplankton Emiliania underpins its global distribution.</title>
        <authorList>
            <person name="Read B.A."/>
            <person name="Kegel J."/>
            <person name="Klute M.J."/>
            <person name="Kuo A."/>
            <person name="Lefebvre S.C."/>
            <person name="Maumus F."/>
            <person name="Mayer C."/>
            <person name="Miller J."/>
            <person name="Monier A."/>
            <person name="Salamov A."/>
            <person name="Young J."/>
            <person name="Aguilar M."/>
            <person name="Claverie J.M."/>
            <person name="Frickenhaus S."/>
            <person name="Gonzalez K."/>
            <person name="Herman E.K."/>
            <person name="Lin Y.C."/>
            <person name="Napier J."/>
            <person name="Ogata H."/>
            <person name="Sarno A.F."/>
            <person name="Shmutz J."/>
            <person name="Schroeder D."/>
            <person name="de Vargas C."/>
            <person name="Verret F."/>
            <person name="von Dassow P."/>
            <person name="Valentin K."/>
            <person name="Van de Peer Y."/>
            <person name="Wheeler G."/>
            <person name="Dacks J.B."/>
            <person name="Delwiche C.F."/>
            <person name="Dyhrman S.T."/>
            <person name="Glockner G."/>
            <person name="John U."/>
            <person name="Richards T."/>
            <person name="Worden A.Z."/>
            <person name="Zhang X."/>
            <person name="Grigoriev I.V."/>
            <person name="Allen A.E."/>
            <person name="Bidle K."/>
            <person name="Borodovsky M."/>
            <person name="Bowler C."/>
            <person name="Brownlee C."/>
            <person name="Cock J.M."/>
            <person name="Elias M."/>
            <person name="Gladyshev V.N."/>
            <person name="Groth M."/>
            <person name="Guda C."/>
            <person name="Hadaegh A."/>
            <person name="Iglesias-Rodriguez M.D."/>
            <person name="Jenkins J."/>
            <person name="Jones B.M."/>
            <person name="Lawson T."/>
            <person name="Leese F."/>
            <person name="Lindquist E."/>
            <person name="Lobanov A."/>
            <person name="Lomsadze A."/>
            <person name="Malik S.B."/>
            <person name="Marsh M.E."/>
            <person name="Mackinder L."/>
            <person name="Mock T."/>
            <person name="Mueller-Roeber B."/>
            <person name="Pagarete A."/>
            <person name="Parker M."/>
            <person name="Probert I."/>
            <person name="Quesneville H."/>
            <person name="Raines C."/>
            <person name="Rensing S.A."/>
            <person name="Riano-Pachon D.M."/>
            <person name="Richier S."/>
            <person name="Rokitta S."/>
            <person name="Shiraiwa Y."/>
            <person name="Soanes D.M."/>
            <person name="van der Giezen M."/>
            <person name="Wahlund T.M."/>
            <person name="Williams B."/>
            <person name="Wilson W."/>
            <person name="Wolfe G."/>
            <person name="Wurch L.L."/>
        </authorList>
    </citation>
    <scope>NUCLEOTIDE SEQUENCE</scope>
</reference>
<dbReference type="GeneID" id="17263086"/>
<dbReference type="FunFam" id="1.10.3210.10:FF:000001">
    <property type="entry name" value="GTP pyrophosphokinase RelA"/>
    <property type="match status" value="1"/>
</dbReference>
<dbReference type="STRING" id="2903.R1E1N6"/>
<reference evidence="4" key="2">
    <citation type="submission" date="2024-10" db="UniProtKB">
        <authorList>
            <consortium name="EnsemblProtists"/>
        </authorList>
    </citation>
    <scope>IDENTIFICATION</scope>
</reference>
<sequence length="257" mass="28001">MLCASLALLAVHRAPAAPRSRGEARSAVVSPTTPAPLPLVERFWSKAAYLSHHSEVLGDALAFAAEAHDGQRRRSGEAFIVHPIEVAIILAGWRMDADAIVAGLLHDTVEDTDVTVEQIEGRFGAAAASIVAGVTDGAAVPASQSQRELLLAISRDWRVALLKLADRTHNMRTLEHMPAAKQAAKSRETLDLFVPLARRLGVEEIERELDQLCVSYLGEERPDGPSLLDSLLEDERICLRRQRACWREHRGACASSV</sequence>
<name>A0A0D3J0A1_EMIH1</name>
<organism evidence="4 5">
    <name type="scientific">Emiliania huxleyi (strain CCMP1516)</name>
    <dbReference type="NCBI Taxonomy" id="280463"/>
    <lineage>
        <taxon>Eukaryota</taxon>
        <taxon>Haptista</taxon>
        <taxon>Haptophyta</taxon>
        <taxon>Prymnesiophyceae</taxon>
        <taxon>Isochrysidales</taxon>
        <taxon>Noelaerhabdaceae</taxon>
        <taxon>Emiliania</taxon>
    </lineage>
</organism>
<proteinExistence type="inferred from homology"/>
<evidence type="ECO:0000256" key="2">
    <source>
        <dbReference type="SAM" id="SignalP"/>
    </source>
</evidence>
<dbReference type="InterPro" id="IPR003607">
    <property type="entry name" value="HD/PDEase_dom"/>
</dbReference>
<accession>A0A0D3J0A1</accession>
<dbReference type="PROSITE" id="PS51831">
    <property type="entry name" value="HD"/>
    <property type="match status" value="1"/>
</dbReference>
<dbReference type="Pfam" id="PF13328">
    <property type="entry name" value="HD_4"/>
    <property type="match status" value="1"/>
</dbReference>
<dbReference type="SMART" id="SM00471">
    <property type="entry name" value="HDc"/>
    <property type="match status" value="1"/>
</dbReference>
<dbReference type="Proteomes" id="UP000013827">
    <property type="component" value="Unassembled WGS sequence"/>
</dbReference>
<dbReference type="InterPro" id="IPR006674">
    <property type="entry name" value="HD_domain"/>
</dbReference>